<comment type="pathway">
    <text evidence="3">Pyrimidine metabolism; UMP biosynthesis via salvage pathway; UMP from uracil: step 1/1.</text>
</comment>
<dbReference type="Pfam" id="PF00892">
    <property type="entry name" value="EamA"/>
    <property type="match status" value="2"/>
</dbReference>
<gene>
    <name evidence="19" type="ORF">FOZ60_011166</name>
</gene>
<evidence type="ECO:0000256" key="2">
    <source>
        <dbReference type="ARBA" id="ARBA00004651"/>
    </source>
</evidence>
<evidence type="ECO:0000256" key="14">
    <source>
        <dbReference type="ARBA" id="ARBA00023136"/>
    </source>
</evidence>
<evidence type="ECO:0000256" key="8">
    <source>
        <dbReference type="ARBA" id="ARBA00022676"/>
    </source>
</evidence>
<dbReference type="OrthoDB" id="1728340at2759"/>
<evidence type="ECO:0000256" key="9">
    <source>
        <dbReference type="ARBA" id="ARBA00022679"/>
    </source>
</evidence>
<dbReference type="NCBIfam" id="NF001097">
    <property type="entry name" value="PRK00129.1"/>
    <property type="match status" value="1"/>
</dbReference>
<protein>
    <recommendedName>
        <fullName evidence="5">uracil phosphoribosyltransferase</fullName>
        <ecNumber evidence="5">2.4.2.9</ecNumber>
    </recommendedName>
</protein>
<feature type="domain" description="EamA" evidence="17">
    <location>
        <begin position="51"/>
        <end position="192"/>
    </location>
</feature>
<accession>A0A7J6PB68</accession>
<dbReference type="InterPro" id="IPR029057">
    <property type="entry name" value="PRTase-like"/>
</dbReference>
<dbReference type="SUPFAM" id="SSF53271">
    <property type="entry name" value="PRTase-like"/>
    <property type="match status" value="1"/>
</dbReference>
<feature type="transmembrane region" description="Helical" evidence="16">
    <location>
        <begin position="51"/>
        <end position="72"/>
    </location>
</feature>
<evidence type="ECO:0000256" key="6">
    <source>
        <dbReference type="ARBA" id="ARBA00022475"/>
    </source>
</evidence>
<feature type="domain" description="EamA" evidence="17">
    <location>
        <begin position="285"/>
        <end position="359"/>
    </location>
</feature>
<comment type="subcellular location">
    <subcellularLocation>
        <location evidence="2">Cell membrane</location>
        <topology evidence="2">Multi-pass membrane protein</topology>
    </subcellularLocation>
</comment>
<evidence type="ECO:0000313" key="19">
    <source>
        <dbReference type="EMBL" id="KAF4693388.1"/>
    </source>
</evidence>
<comment type="cofactor">
    <cofactor evidence="1">
        <name>Mg(2+)</name>
        <dbReference type="ChEBI" id="CHEBI:18420"/>
    </cofactor>
</comment>
<evidence type="ECO:0000256" key="4">
    <source>
        <dbReference type="ARBA" id="ARBA00009516"/>
    </source>
</evidence>
<comment type="similarity">
    <text evidence="4">Belongs to the UPRTase family.</text>
</comment>
<dbReference type="CDD" id="cd06223">
    <property type="entry name" value="PRTases_typeI"/>
    <property type="match status" value="1"/>
</dbReference>
<feature type="transmembrane region" description="Helical" evidence="16">
    <location>
        <begin position="342"/>
        <end position="362"/>
    </location>
</feature>
<dbReference type="SUPFAM" id="SSF103481">
    <property type="entry name" value="Multidrug resistance efflux transporter EmrE"/>
    <property type="match status" value="2"/>
</dbReference>
<dbReference type="EMBL" id="JABANP010000046">
    <property type="protein sequence ID" value="KAF4693388.1"/>
    <property type="molecule type" value="Genomic_DNA"/>
</dbReference>
<keyword evidence="7" id="KW-0021">Allosteric enzyme</keyword>
<feature type="transmembrane region" description="Helical" evidence="16">
    <location>
        <begin position="144"/>
        <end position="168"/>
    </location>
</feature>
<evidence type="ECO:0000256" key="16">
    <source>
        <dbReference type="SAM" id="Phobius"/>
    </source>
</evidence>
<keyword evidence="13" id="KW-0342">GTP-binding</keyword>
<feature type="region of interest" description="Disordered" evidence="15">
    <location>
        <begin position="376"/>
        <end position="421"/>
    </location>
</feature>
<evidence type="ECO:0000256" key="15">
    <source>
        <dbReference type="SAM" id="MobiDB-lite"/>
    </source>
</evidence>
<evidence type="ECO:0000256" key="12">
    <source>
        <dbReference type="ARBA" id="ARBA00022989"/>
    </source>
</evidence>
<dbReference type="GO" id="GO:0008655">
    <property type="term" value="P:pyrimidine-containing compound salvage"/>
    <property type="evidence" value="ECO:0007669"/>
    <property type="project" value="UniProtKB-ARBA"/>
</dbReference>
<keyword evidence="12 16" id="KW-1133">Transmembrane helix</keyword>
<keyword evidence="9" id="KW-0808">Transferase</keyword>
<sequence length="647" mass="71152">MSSTTSLRVPGPGPRTRLLTPIAEDQKPKSPTFYEHHDVVSGPGSADLARAHLMMLFSQALFAGNYVCFKAFSRHSEDIFGKTSATIFSLMRGIVSLVLLPIIFYTSPDRHYEGVLRMKKANIKPVLIQGLAGAARQNIVPYGLMFTGAASAGVVQPFVPVCTCMLAVAFGLEKGNKIKYLSMLIGCIGVFIAAKGYDFGGVDLGFLILLGVCRLLPTEIVVVENGILSRLVYVVDRVDVITGCSFAVCILKAHNEAHGGNNKHYERRCSNMYIPTSYLISRLGFPGWGAVLYSVFFIILISWRIQLAAVKQLGPIAVGLYQVTQPVFCFIFAYFLLGEPIFPHQVVGGVLVCIGLGIFVYGQYLTALKKEREAEQARASENERVPDESPQPRGEEDDAMEAGRASENVRPRRKHSRSVGLHFASSASRKCTYTPTNSLLKSQMTILRDCKTVKSAEFRRAADHITRLLIEEAVDLGWIRCQEEIPVTTPTDETVDGVRLPEDGLMAVSIVRAGESMEGPVQEIFPEARIGKILIQRDEETATPHLYYIKLPSCKSSPHVLLLDPMLATGGSCMMAIKSLLDSTDCDIKEEDIIFLNLISCPEGIENLTAAYPKVRIVSGCLDRCLNERSYILPGLGDFGDRYFGTQ</sequence>
<feature type="domain" description="Phosphoribosyltransferase" evidence="18">
    <location>
        <begin position="436"/>
        <end position="646"/>
    </location>
</feature>
<comment type="caution">
    <text evidence="19">The sequence shown here is derived from an EMBL/GenBank/DDBJ whole genome shotgun (WGS) entry which is preliminary data.</text>
</comment>
<keyword evidence="6" id="KW-1003">Cell membrane</keyword>
<evidence type="ECO:0000256" key="11">
    <source>
        <dbReference type="ARBA" id="ARBA00022741"/>
    </source>
</evidence>
<evidence type="ECO:0000256" key="10">
    <source>
        <dbReference type="ARBA" id="ARBA00022692"/>
    </source>
</evidence>
<keyword evidence="10 16" id="KW-0812">Transmembrane</keyword>
<dbReference type="FunFam" id="3.40.50.2020:FF:000023">
    <property type="entry name" value="Probable uracil phosphoribosyltransferase"/>
    <property type="match status" value="1"/>
</dbReference>
<feature type="transmembrane region" description="Helical" evidence="16">
    <location>
        <begin position="315"/>
        <end position="336"/>
    </location>
</feature>
<dbReference type="PANTHER" id="PTHR42920">
    <property type="entry name" value="OS03G0707200 PROTEIN-RELATED"/>
    <property type="match status" value="1"/>
</dbReference>
<keyword evidence="14 16" id="KW-0472">Membrane</keyword>
<dbReference type="GO" id="GO:0004845">
    <property type="term" value="F:uracil phosphoribosyltransferase activity"/>
    <property type="evidence" value="ECO:0007669"/>
    <property type="project" value="UniProtKB-EC"/>
</dbReference>
<evidence type="ECO:0000259" key="18">
    <source>
        <dbReference type="Pfam" id="PF14681"/>
    </source>
</evidence>
<proteinExistence type="inferred from homology"/>
<dbReference type="PANTHER" id="PTHR42920:SF5">
    <property type="entry name" value="EAMA DOMAIN-CONTAINING PROTEIN"/>
    <property type="match status" value="1"/>
</dbReference>
<evidence type="ECO:0000259" key="17">
    <source>
        <dbReference type="Pfam" id="PF00892"/>
    </source>
</evidence>
<feature type="compositionally biased region" description="Basic and acidic residues" evidence="15">
    <location>
        <begin position="376"/>
        <end position="387"/>
    </location>
</feature>
<feature type="transmembrane region" description="Helical" evidence="16">
    <location>
        <begin position="84"/>
        <end position="105"/>
    </location>
</feature>
<dbReference type="InterPro" id="IPR000620">
    <property type="entry name" value="EamA_dom"/>
</dbReference>
<evidence type="ECO:0000256" key="7">
    <source>
        <dbReference type="ARBA" id="ARBA00022533"/>
    </source>
</evidence>
<feature type="transmembrane region" description="Helical" evidence="16">
    <location>
        <begin position="180"/>
        <end position="197"/>
    </location>
</feature>
<dbReference type="Gene3D" id="3.40.50.2020">
    <property type="match status" value="1"/>
</dbReference>
<reference evidence="19 20" key="1">
    <citation type="submission" date="2020-04" db="EMBL/GenBank/DDBJ databases">
        <title>Perkinsus olseni comparative genomics.</title>
        <authorList>
            <person name="Bogema D.R."/>
        </authorList>
    </citation>
    <scope>NUCLEOTIDE SEQUENCE [LARGE SCALE GENOMIC DNA]</scope>
    <source>
        <strain evidence="19">00978-12</strain>
    </source>
</reference>
<evidence type="ECO:0000256" key="5">
    <source>
        <dbReference type="ARBA" id="ARBA00011894"/>
    </source>
</evidence>
<feature type="transmembrane region" description="Helical" evidence="16">
    <location>
        <begin position="285"/>
        <end position="303"/>
    </location>
</feature>
<evidence type="ECO:0000256" key="3">
    <source>
        <dbReference type="ARBA" id="ARBA00005180"/>
    </source>
</evidence>
<dbReference type="InterPro" id="IPR037185">
    <property type="entry name" value="EmrE-like"/>
</dbReference>
<dbReference type="InterPro" id="IPR000836">
    <property type="entry name" value="PRTase_dom"/>
</dbReference>
<dbReference type="GO" id="GO:0005886">
    <property type="term" value="C:plasma membrane"/>
    <property type="evidence" value="ECO:0007669"/>
    <property type="project" value="UniProtKB-SubCell"/>
</dbReference>
<dbReference type="Proteomes" id="UP000541610">
    <property type="component" value="Unassembled WGS sequence"/>
</dbReference>
<dbReference type="Pfam" id="PF14681">
    <property type="entry name" value="UPRTase"/>
    <property type="match status" value="1"/>
</dbReference>
<dbReference type="InterPro" id="IPR051258">
    <property type="entry name" value="Diverse_Substrate_Transporter"/>
</dbReference>
<organism evidence="19 20">
    <name type="scientific">Perkinsus olseni</name>
    <name type="common">Perkinsus atlanticus</name>
    <dbReference type="NCBI Taxonomy" id="32597"/>
    <lineage>
        <taxon>Eukaryota</taxon>
        <taxon>Sar</taxon>
        <taxon>Alveolata</taxon>
        <taxon>Perkinsozoa</taxon>
        <taxon>Perkinsea</taxon>
        <taxon>Perkinsida</taxon>
        <taxon>Perkinsidae</taxon>
        <taxon>Perkinsus</taxon>
    </lineage>
</organism>
<evidence type="ECO:0000256" key="13">
    <source>
        <dbReference type="ARBA" id="ARBA00023134"/>
    </source>
</evidence>
<dbReference type="EC" id="2.4.2.9" evidence="5"/>
<evidence type="ECO:0000256" key="1">
    <source>
        <dbReference type="ARBA" id="ARBA00001946"/>
    </source>
</evidence>
<dbReference type="AlphaFoldDB" id="A0A7J6PB68"/>
<keyword evidence="8" id="KW-0328">Glycosyltransferase</keyword>
<dbReference type="GO" id="GO:0005525">
    <property type="term" value="F:GTP binding"/>
    <property type="evidence" value="ECO:0007669"/>
    <property type="project" value="UniProtKB-KW"/>
</dbReference>
<name>A0A7J6PB68_PEROL</name>
<evidence type="ECO:0000313" key="20">
    <source>
        <dbReference type="Proteomes" id="UP000541610"/>
    </source>
</evidence>
<keyword evidence="11" id="KW-0547">Nucleotide-binding</keyword>